<dbReference type="SUPFAM" id="SSF56349">
    <property type="entry name" value="DNA breaking-rejoining enzymes"/>
    <property type="match status" value="1"/>
</dbReference>
<dbReference type="InterPro" id="IPR013762">
    <property type="entry name" value="Integrase-like_cat_sf"/>
</dbReference>
<feature type="domain" description="FAD-binding FR-type" evidence="2">
    <location>
        <begin position="149"/>
        <end position="254"/>
    </location>
</feature>
<dbReference type="SUPFAM" id="SSF52343">
    <property type="entry name" value="Ferredoxin reductase-like, C-terminal NADP-linked domain"/>
    <property type="match status" value="1"/>
</dbReference>
<evidence type="ECO:0000313" key="4">
    <source>
        <dbReference type="Proteomes" id="UP000825799"/>
    </source>
</evidence>
<dbReference type="Gene3D" id="2.40.30.10">
    <property type="entry name" value="Translation factors"/>
    <property type="match status" value="1"/>
</dbReference>
<dbReference type="PROSITE" id="PS51384">
    <property type="entry name" value="FAD_FR"/>
    <property type="match status" value="1"/>
</dbReference>
<dbReference type="EMBL" id="CP080590">
    <property type="protein sequence ID" value="QYO76612.1"/>
    <property type="molecule type" value="Genomic_DNA"/>
</dbReference>
<dbReference type="PRINTS" id="PR00410">
    <property type="entry name" value="PHEHYDRXLASE"/>
</dbReference>
<reference evidence="3 4" key="1">
    <citation type="submission" date="2021-08" db="EMBL/GenBank/DDBJ databases">
        <title>Devosia salina sp. nov., isolated from the South China Sea sediment.</title>
        <authorList>
            <person name="Zhou Z."/>
        </authorList>
    </citation>
    <scope>NUCLEOTIDE SEQUENCE [LARGE SCALE GENOMIC DNA]</scope>
    <source>
        <strain evidence="3 4">SCS-3</strain>
    </source>
</reference>
<evidence type="ECO:0000256" key="1">
    <source>
        <dbReference type="ARBA" id="ARBA00023172"/>
    </source>
</evidence>
<dbReference type="InterPro" id="IPR017927">
    <property type="entry name" value="FAD-bd_FR_type"/>
</dbReference>
<organism evidence="3 4">
    <name type="scientific">Devosia salina</name>
    <dbReference type="NCBI Taxonomy" id="2860336"/>
    <lineage>
        <taxon>Bacteria</taxon>
        <taxon>Pseudomonadati</taxon>
        <taxon>Pseudomonadota</taxon>
        <taxon>Alphaproteobacteria</taxon>
        <taxon>Hyphomicrobiales</taxon>
        <taxon>Devosiaceae</taxon>
        <taxon>Devosia</taxon>
    </lineage>
</organism>
<proteinExistence type="predicted"/>
<keyword evidence="1" id="KW-0233">DNA recombination</keyword>
<dbReference type="Pfam" id="PF00970">
    <property type="entry name" value="FAD_binding_6"/>
    <property type="match status" value="1"/>
</dbReference>
<dbReference type="Proteomes" id="UP000825799">
    <property type="component" value="Chromosome"/>
</dbReference>
<sequence length="388" mass="41804">MFWKPAEVTPLRPAWSAGRQVGAKRALKVRQNWAIRFCLDREGRMRDRALFDLAIDSKLRGCDLVKLKIGTLVTGHDIRARAMVIQQKTGRPVQFEITSDARTSLLAWLERRGGSVEDFVFPRRADPNDGQAAGNILACRAVPLTDVAVAWSNDQVVAGARVRIVALHTMAPEIYRLVLRPDEPIAFSPGQFFEIELAPGITRSYSVASEQGALELEFHIRAIAGGRASGLLAEERELGDAVRVSGPFGSAIGADQATGPILAIAASTGHAPVQSILNSNDGRRVHLVSFARQREGFYLNGLFARAAEADTRFTYQAIMTGAVARNSSASPLAEAIRQLDCDLLSGQVYIAGPPGFVDAAAELVSARQCLTGVILTDRFELSAAAAAS</sequence>
<dbReference type="Gene3D" id="3.40.50.80">
    <property type="entry name" value="Nucleotide-binding domain of ferredoxin-NADP reductase (FNR) module"/>
    <property type="match status" value="1"/>
</dbReference>
<dbReference type="InterPro" id="IPR050415">
    <property type="entry name" value="MRET"/>
</dbReference>
<keyword evidence="4" id="KW-1185">Reference proteome</keyword>
<dbReference type="InterPro" id="IPR008333">
    <property type="entry name" value="Cbr1-like_FAD-bd_dom"/>
</dbReference>
<gene>
    <name evidence="3" type="ORF">K1X15_18840</name>
</gene>
<dbReference type="InterPro" id="IPR017938">
    <property type="entry name" value="Riboflavin_synthase-like_b-brl"/>
</dbReference>
<dbReference type="PANTHER" id="PTHR47354">
    <property type="entry name" value="NADH OXIDOREDUCTASE HCR"/>
    <property type="match status" value="1"/>
</dbReference>
<accession>A0ABX8WIX0</accession>
<dbReference type="PANTHER" id="PTHR47354:SF5">
    <property type="entry name" value="PROTEIN RFBI"/>
    <property type="match status" value="1"/>
</dbReference>
<dbReference type="InterPro" id="IPR039261">
    <property type="entry name" value="FNR_nucleotide-bd"/>
</dbReference>
<dbReference type="InterPro" id="IPR011010">
    <property type="entry name" value="DNA_brk_join_enz"/>
</dbReference>
<dbReference type="Gene3D" id="1.10.443.10">
    <property type="entry name" value="Intergrase catalytic core"/>
    <property type="match status" value="1"/>
</dbReference>
<name>A0ABX8WIX0_9HYPH</name>
<evidence type="ECO:0000313" key="3">
    <source>
        <dbReference type="EMBL" id="QYO76612.1"/>
    </source>
</evidence>
<protein>
    <recommendedName>
        <fullName evidence="2">FAD-binding FR-type domain-containing protein</fullName>
    </recommendedName>
</protein>
<evidence type="ECO:0000259" key="2">
    <source>
        <dbReference type="PROSITE" id="PS51384"/>
    </source>
</evidence>
<dbReference type="SUPFAM" id="SSF63380">
    <property type="entry name" value="Riboflavin synthase domain-like"/>
    <property type="match status" value="1"/>
</dbReference>